<dbReference type="GO" id="GO:0019450">
    <property type="term" value="P:L-cysteine catabolic process to pyruvate"/>
    <property type="evidence" value="ECO:0007669"/>
    <property type="project" value="TreeGrafter"/>
</dbReference>
<dbReference type="FunFam" id="3.40.640.10:FF:000046">
    <property type="entry name" value="Cystathionine gamma-lyase"/>
    <property type="match status" value="1"/>
</dbReference>
<comment type="catalytic activity">
    <reaction evidence="7">
        <text>an S-substituted L-cysteine + H2O = a thiol + pyruvate + NH4(+)</text>
        <dbReference type="Rhea" id="RHEA:18121"/>
        <dbReference type="ChEBI" id="CHEBI:15361"/>
        <dbReference type="ChEBI" id="CHEBI:15377"/>
        <dbReference type="ChEBI" id="CHEBI:28938"/>
        <dbReference type="ChEBI" id="CHEBI:29256"/>
        <dbReference type="ChEBI" id="CHEBI:58717"/>
        <dbReference type="EC" id="4.4.1.13"/>
    </reaction>
</comment>
<proteinExistence type="inferred from homology"/>
<keyword evidence="3 8" id="KW-0663">Pyridoxal phosphate</keyword>
<feature type="modified residue" description="N6-(pyridoxal phosphate)lysine" evidence="8">
    <location>
        <position position="218"/>
    </location>
</feature>
<dbReference type="SUPFAM" id="SSF53383">
    <property type="entry name" value="PLP-dependent transferases"/>
    <property type="match status" value="1"/>
</dbReference>
<evidence type="ECO:0000256" key="4">
    <source>
        <dbReference type="ARBA" id="ARBA00023239"/>
    </source>
</evidence>
<dbReference type="InterPro" id="IPR054542">
    <property type="entry name" value="Cys_met_metab_PP"/>
</dbReference>
<keyword evidence="4 10" id="KW-0456">Lyase</keyword>
<evidence type="ECO:0000256" key="8">
    <source>
        <dbReference type="PIRSR" id="PIRSR001434-2"/>
    </source>
</evidence>
<dbReference type="InterPro" id="IPR015421">
    <property type="entry name" value="PyrdxlP-dep_Trfase_major"/>
</dbReference>
<gene>
    <name evidence="10" type="primary">metC</name>
    <name evidence="10" type="ORF">BS411_14925</name>
</gene>
<dbReference type="GO" id="GO:0019346">
    <property type="term" value="P:transsulfuration"/>
    <property type="evidence" value="ECO:0007669"/>
    <property type="project" value="InterPro"/>
</dbReference>
<evidence type="ECO:0000256" key="2">
    <source>
        <dbReference type="ARBA" id="ARBA00009077"/>
    </source>
</evidence>
<comment type="pathway">
    <text evidence="5">Amino-acid biosynthesis; L-methionine biosynthesis via de novo pathway; L-homocysteine from L-cystathionine: step 1/1.</text>
</comment>
<dbReference type="Pfam" id="PF01053">
    <property type="entry name" value="Cys_Met_Meta_PP"/>
    <property type="match status" value="1"/>
</dbReference>
<dbReference type="InterPro" id="IPR015422">
    <property type="entry name" value="PyrdxlP-dep_Trfase_small"/>
</dbReference>
<dbReference type="GO" id="GO:0030170">
    <property type="term" value="F:pyridoxal phosphate binding"/>
    <property type="evidence" value="ECO:0007669"/>
    <property type="project" value="InterPro"/>
</dbReference>
<dbReference type="OrthoDB" id="9805807at2"/>
<dbReference type="EMBL" id="MSAG01000024">
    <property type="protein sequence ID" value="PUX20331.1"/>
    <property type="molecule type" value="Genomic_DNA"/>
</dbReference>
<evidence type="ECO:0000256" key="3">
    <source>
        <dbReference type="ARBA" id="ARBA00022898"/>
    </source>
</evidence>
<dbReference type="RefSeq" id="WP_075198969.1">
    <property type="nucleotide sequence ID" value="NZ_CP187985.1"/>
</dbReference>
<dbReference type="PROSITE" id="PS00868">
    <property type="entry name" value="CYS_MET_METAB_PP"/>
    <property type="match status" value="1"/>
</dbReference>
<dbReference type="PANTHER" id="PTHR43500:SF1">
    <property type="entry name" value="CYSTATHIONINE BETA-LYASE-RELATED"/>
    <property type="match status" value="1"/>
</dbReference>
<reference evidence="10" key="1">
    <citation type="submission" date="2016-12" db="EMBL/GenBank/DDBJ databases">
        <title>Analysis of the Molecular Diversity Among Cronobacter Species Isolated from Filth Flies Using a Pan Genomic DNA Microarray.</title>
        <authorList>
            <person name="Pava-Ripoll M."/>
            <person name="Tall B."/>
            <person name="Farber J."/>
            <person name="Fanning S."/>
            <person name="Lehner A."/>
            <person name="Stephan R."/>
            <person name="Pagotto F."/>
            <person name="Iverson C."/>
            <person name="Ziobro G."/>
            <person name="Miller A."/>
            <person name="Pearson R."/>
            <person name="Yan Q."/>
            <person name="Kim M."/>
            <person name="Jeong S."/>
            <person name="Park J."/>
            <person name="Jun S."/>
            <person name="Choi H."/>
            <person name="Chung T."/>
            <person name="Yoo Y."/>
            <person name="Park E."/>
            <person name="Hwang S."/>
            <person name="Lee B."/>
            <person name="Sathyamoorthy V."/>
            <person name="Carter L."/>
            <person name="Mammel M."/>
            <person name="Jackson S."/>
            <person name="Kothary M."/>
            <person name="Patel I."/>
            <person name="Grim C."/>
            <person name="Gopinath G."/>
            <person name="Gangiredla J."/>
            <person name="Chase H."/>
        </authorList>
    </citation>
    <scope>NUCLEOTIDE SEQUENCE [LARGE SCALE GENOMIC DNA]</scope>
    <source>
        <strain evidence="10">MOD1-Sh41s</strain>
    </source>
</reference>
<accession>A0A2T7B326</accession>
<comment type="similarity">
    <text evidence="2 9">Belongs to the trans-sulfuration enzymes family.</text>
</comment>
<dbReference type="GO" id="GO:0047804">
    <property type="term" value="F:cysteine-S-conjugate beta-lyase activity"/>
    <property type="evidence" value="ECO:0007669"/>
    <property type="project" value="UniProtKB-EC"/>
</dbReference>
<dbReference type="PIRSF" id="PIRSF001434">
    <property type="entry name" value="CGS"/>
    <property type="match status" value="1"/>
</dbReference>
<dbReference type="AlphaFoldDB" id="A0A2T7B326"/>
<evidence type="ECO:0000256" key="5">
    <source>
        <dbReference type="ARBA" id="ARBA00046315"/>
    </source>
</evidence>
<evidence type="ECO:0000256" key="1">
    <source>
        <dbReference type="ARBA" id="ARBA00001933"/>
    </source>
</evidence>
<evidence type="ECO:0000256" key="6">
    <source>
        <dbReference type="ARBA" id="ARBA00047517"/>
    </source>
</evidence>
<organism evidence="10">
    <name type="scientific">Cronobacter turicensis</name>
    <dbReference type="NCBI Taxonomy" id="413502"/>
    <lineage>
        <taxon>Bacteria</taxon>
        <taxon>Pseudomonadati</taxon>
        <taxon>Pseudomonadota</taxon>
        <taxon>Gammaproteobacteria</taxon>
        <taxon>Enterobacterales</taxon>
        <taxon>Enterobacteriaceae</taxon>
        <taxon>Cronobacter</taxon>
    </lineage>
</organism>
<dbReference type="InterPro" id="IPR006233">
    <property type="entry name" value="Cys_b_lyase_bac"/>
</dbReference>
<dbReference type="NCBIfam" id="TIGR01324">
    <property type="entry name" value="cysta_beta_ly_B"/>
    <property type="match status" value="1"/>
</dbReference>
<dbReference type="CDD" id="cd00614">
    <property type="entry name" value="CGS_like"/>
    <property type="match status" value="1"/>
</dbReference>
<dbReference type="PANTHER" id="PTHR43500">
    <property type="entry name" value="CYSTATHIONINE BETA-LYASE-RELATED"/>
    <property type="match status" value="1"/>
</dbReference>
<dbReference type="Gene3D" id="3.90.1150.10">
    <property type="entry name" value="Aspartate Aminotransferase, domain 1"/>
    <property type="match status" value="1"/>
</dbReference>
<evidence type="ECO:0000313" key="10">
    <source>
        <dbReference type="EMBL" id="PUX20331.1"/>
    </source>
</evidence>
<evidence type="ECO:0000256" key="7">
    <source>
        <dbReference type="ARBA" id="ARBA00047625"/>
    </source>
</evidence>
<dbReference type="Gene3D" id="3.40.640.10">
    <property type="entry name" value="Type I PLP-dependent aspartate aminotransferase-like (Major domain)"/>
    <property type="match status" value="1"/>
</dbReference>
<comment type="caution">
    <text evidence="10">The sequence shown here is derived from an EMBL/GenBank/DDBJ whole genome shotgun (WGS) entry which is preliminary data.</text>
</comment>
<comment type="cofactor">
    <cofactor evidence="1 9">
        <name>pyridoxal 5'-phosphate</name>
        <dbReference type="ChEBI" id="CHEBI:597326"/>
    </cofactor>
</comment>
<sequence length="403" mass="44785">MSNHSFDKQVSPETYICHGPFDPDVFGGVVNPPVYHASTVIFKTCKELETRHQALFHDAEDEVMYYGRFGTPITFAVQKALAELEGGHRALLVPTGLAACTSALLALVKTGDHILVSSSVYGPTRGFVNNVLSRMGVSATYFDPTIGAGIADLFQENTTVVFTESPGSQTFDIQDIPAITRVAHAHHARVILDNTWATPLFFKPFDHGVDVSVHAATKYIVGHSDAQMGLITANEETWPAIRSLVYLYGLHAAPDDVYLAQRGLRTMALRLERHQASALKIARWFEERDEVEQVLHPALPSCPGHEIWKRDFTGSSGLFSVVLKPGYSKEAVQAFIDNLEYFGIGFSWGGFESLAIPFNPVKDRPEYRWPYQGEAFRLQIGLENPDDLINDLNNAMRHLHNQD</sequence>
<dbReference type="InterPro" id="IPR015424">
    <property type="entry name" value="PyrdxlP-dep_Trfase"/>
</dbReference>
<protein>
    <submittedName>
        <fullName evidence="10">Cystathionine beta-lyase</fullName>
    </submittedName>
</protein>
<comment type="catalytic activity">
    <reaction evidence="6">
        <text>L,L-cystathionine + H2O = L-homocysteine + pyruvate + NH4(+)</text>
        <dbReference type="Rhea" id="RHEA:13965"/>
        <dbReference type="ChEBI" id="CHEBI:15361"/>
        <dbReference type="ChEBI" id="CHEBI:15377"/>
        <dbReference type="ChEBI" id="CHEBI:28938"/>
        <dbReference type="ChEBI" id="CHEBI:58161"/>
        <dbReference type="ChEBI" id="CHEBI:58199"/>
    </reaction>
</comment>
<name>A0A2T7B326_9ENTR</name>
<dbReference type="InterPro" id="IPR000277">
    <property type="entry name" value="Cys/Met-Metab_PyrdxlP-dep_enz"/>
</dbReference>
<evidence type="ECO:0000256" key="9">
    <source>
        <dbReference type="RuleBase" id="RU362118"/>
    </source>
</evidence>